<keyword evidence="7 15" id="KW-0418">Kinase</keyword>
<proteinExistence type="inferred from homology"/>
<dbReference type="EC" id="2.7.1.40" evidence="3"/>
<keyword evidence="4 15" id="KW-0808">Transferase</keyword>
<keyword evidence="10" id="KW-0324">Glycolysis</keyword>
<dbReference type="UniPathway" id="UPA00109">
    <property type="reaction ID" value="UER00188"/>
</dbReference>
<dbReference type="InterPro" id="IPR036918">
    <property type="entry name" value="Pyrv_Knase_C_sf"/>
</dbReference>
<dbReference type="GO" id="GO:0004743">
    <property type="term" value="F:pyruvate kinase activity"/>
    <property type="evidence" value="ECO:0007669"/>
    <property type="project" value="UniProtKB-EC"/>
</dbReference>
<evidence type="ECO:0000256" key="2">
    <source>
        <dbReference type="ARBA" id="ARBA00008663"/>
    </source>
</evidence>
<evidence type="ECO:0000256" key="10">
    <source>
        <dbReference type="ARBA" id="ARBA00023152"/>
    </source>
</evidence>
<keyword evidence="5" id="KW-0479">Metal-binding</keyword>
<dbReference type="GO" id="GO:0000287">
    <property type="term" value="F:magnesium ion binding"/>
    <property type="evidence" value="ECO:0007669"/>
    <property type="project" value="InterPro"/>
</dbReference>
<dbReference type="InterPro" id="IPR015793">
    <property type="entry name" value="Pyrv_Knase_brl"/>
</dbReference>
<dbReference type="GO" id="GO:0030955">
    <property type="term" value="F:potassium ion binding"/>
    <property type="evidence" value="ECO:0007669"/>
    <property type="project" value="InterPro"/>
</dbReference>
<feature type="domain" description="Pyruvate kinase barrel" evidence="12">
    <location>
        <begin position="5"/>
        <end position="323"/>
    </location>
</feature>
<dbReference type="Gene3D" id="3.40.1380.20">
    <property type="entry name" value="Pyruvate kinase, C-terminal domain"/>
    <property type="match status" value="1"/>
</dbReference>
<dbReference type="Pfam" id="PF02887">
    <property type="entry name" value="PK_C"/>
    <property type="match status" value="1"/>
</dbReference>
<evidence type="ECO:0000313" key="14">
    <source>
        <dbReference type="EMBL" id="VFR55587.1"/>
    </source>
</evidence>
<evidence type="ECO:0000256" key="8">
    <source>
        <dbReference type="ARBA" id="ARBA00022840"/>
    </source>
</evidence>
<dbReference type="EMBL" id="CAADIK010000032">
    <property type="protein sequence ID" value="VFR73212.1"/>
    <property type="molecule type" value="Genomic_DNA"/>
</dbReference>
<keyword evidence="11 15" id="KW-0670">Pyruvate</keyword>
<evidence type="ECO:0000256" key="7">
    <source>
        <dbReference type="ARBA" id="ARBA00022777"/>
    </source>
</evidence>
<dbReference type="EMBL" id="CAADIP010000058">
    <property type="protein sequence ID" value="VFR98105.1"/>
    <property type="molecule type" value="Genomic_DNA"/>
</dbReference>
<dbReference type="Pfam" id="PF00224">
    <property type="entry name" value="PK"/>
    <property type="match status" value="1"/>
</dbReference>
<dbReference type="InterPro" id="IPR011037">
    <property type="entry name" value="Pyrv_Knase-like_insert_dom_sf"/>
</dbReference>
<organism evidence="15">
    <name type="scientific">plant metagenome</name>
    <dbReference type="NCBI Taxonomy" id="1297885"/>
    <lineage>
        <taxon>unclassified sequences</taxon>
        <taxon>metagenomes</taxon>
        <taxon>organismal metagenomes</taxon>
    </lineage>
</organism>
<dbReference type="SUPFAM" id="SSF51621">
    <property type="entry name" value="Phosphoenolpyruvate/pyruvate domain"/>
    <property type="match status" value="1"/>
</dbReference>
<dbReference type="NCBIfam" id="NF004978">
    <property type="entry name" value="PRK06354.1"/>
    <property type="match status" value="1"/>
</dbReference>
<dbReference type="GO" id="GO:0005524">
    <property type="term" value="F:ATP binding"/>
    <property type="evidence" value="ECO:0007669"/>
    <property type="project" value="UniProtKB-KW"/>
</dbReference>
<evidence type="ECO:0000259" key="13">
    <source>
        <dbReference type="Pfam" id="PF02887"/>
    </source>
</evidence>
<keyword evidence="9" id="KW-0460">Magnesium</keyword>
<evidence type="ECO:0000313" key="15">
    <source>
        <dbReference type="EMBL" id="VFR73212.1"/>
    </source>
</evidence>
<feature type="domain" description="Pyruvate kinase C-terminal" evidence="13">
    <location>
        <begin position="355"/>
        <end position="467"/>
    </location>
</feature>
<dbReference type="NCBIfam" id="TIGR01064">
    <property type="entry name" value="pyruv_kin"/>
    <property type="match status" value="1"/>
</dbReference>
<evidence type="ECO:0000256" key="9">
    <source>
        <dbReference type="ARBA" id="ARBA00022842"/>
    </source>
</evidence>
<name>A0A484TD62_9ZZZZ</name>
<dbReference type="Gene3D" id="3.20.20.60">
    <property type="entry name" value="Phosphoenolpyruvate-binding domains"/>
    <property type="match status" value="1"/>
</dbReference>
<evidence type="ECO:0000256" key="4">
    <source>
        <dbReference type="ARBA" id="ARBA00022679"/>
    </source>
</evidence>
<evidence type="ECO:0000256" key="11">
    <source>
        <dbReference type="ARBA" id="ARBA00023317"/>
    </source>
</evidence>
<keyword evidence="6" id="KW-0547">Nucleotide-binding</keyword>
<evidence type="ECO:0000256" key="6">
    <source>
        <dbReference type="ARBA" id="ARBA00022741"/>
    </source>
</evidence>
<accession>A0A484TD62</accession>
<protein>
    <recommendedName>
        <fullName evidence="3">pyruvate kinase</fullName>
        <ecNumber evidence="3">2.7.1.40</ecNumber>
    </recommendedName>
</protein>
<dbReference type="AlphaFoldDB" id="A0A484TD62"/>
<evidence type="ECO:0000256" key="5">
    <source>
        <dbReference type="ARBA" id="ARBA00022723"/>
    </source>
</evidence>
<reference evidence="15" key="1">
    <citation type="submission" date="2019-03" db="EMBL/GenBank/DDBJ databases">
        <authorList>
            <person name="Danneels B."/>
        </authorList>
    </citation>
    <scope>NUCLEOTIDE SEQUENCE</scope>
</reference>
<dbReference type="PRINTS" id="PR01050">
    <property type="entry name" value="PYRUVTKNASE"/>
</dbReference>
<dbReference type="InterPro" id="IPR015795">
    <property type="entry name" value="Pyrv_Knase_C"/>
</dbReference>
<dbReference type="InterPro" id="IPR015813">
    <property type="entry name" value="Pyrv/PenolPyrv_kinase-like_dom"/>
</dbReference>
<dbReference type="Gene3D" id="2.40.33.10">
    <property type="entry name" value="PK beta-barrel domain-like"/>
    <property type="match status" value="1"/>
</dbReference>
<dbReference type="NCBIfam" id="NF004491">
    <property type="entry name" value="PRK05826.1"/>
    <property type="match status" value="1"/>
</dbReference>
<evidence type="ECO:0000256" key="1">
    <source>
        <dbReference type="ARBA" id="ARBA00004997"/>
    </source>
</evidence>
<evidence type="ECO:0000256" key="3">
    <source>
        <dbReference type="ARBA" id="ARBA00012142"/>
    </source>
</evidence>
<dbReference type="InterPro" id="IPR015806">
    <property type="entry name" value="Pyrv_Knase_insert_dom_sf"/>
</dbReference>
<dbReference type="GO" id="GO:0016301">
    <property type="term" value="F:kinase activity"/>
    <property type="evidence" value="ECO:0007669"/>
    <property type="project" value="UniProtKB-KW"/>
</dbReference>
<dbReference type="InterPro" id="IPR001697">
    <property type="entry name" value="Pyr_Knase"/>
</dbReference>
<gene>
    <name evidence="14" type="ORF">BRI6_4783</name>
    <name evidence="15" type="ORF">BRI9_4786</name>
    <name evidence="16" type="ORF">IVO3_4782</name>
</gene>
<dbReference type="NCBIfam" id="NF004886">
    <property type="entry name" value="PRK06247.1"/>
    <property type="match status" value="1"/>
</dbReference>
<evidence type="ECO:0000259" key="12">
    <source>
        <dbReference type="Pfam" id="PF00224"/>
    </source>
</evidence>
<dbReference type="FunFam" id="2.40.33.10:FF:000001">
    <property type="entry name" value="Pyruvate kinase"/>
    <property type="match status" value="1"/>
</dbReference>
<comment type="pathway">
    <text evidence="1">Carbohydrate degradation; glycolysis; pyruvate from D-glyceraldehyde 3-phosphate: step 5/5.</text>
</comment>
<dbReference type="PANTHER" id="PTHR11817">
    <property type="entry name" value="PYRUVATE KINASE"/>
    <property type="match status" value="1"/>
</dbReference>
<dbReference type="SUPFAM" id="SSF50800">
    <property type="entry name" value="PK beta-barrel domain-like"/>
    <property type="match status" value="1"/>
</dbReference>
<dbReference type="InterPro" id="IPR040442">
    <property type="entry name" value="Pyrv_kinase-like_dom_sf"/>
</dbReference>
<evidence type="ECO:0000313" key="16">
    <source>
        <dbReference type="EMBL" id="VFR98105.1"/>
    </source>
</evidence>
<keyword evidence="8" id="KW-0067">ATP-binding</keyword>
<dbReference type="SUPFAM" id="SSF52935">
    <property type="entry name" value="PK C-terminal domain-like"/>
    <property type="match status" value="1"/>
</dbReference>
<comment type="similarity">
    <text evidence="2">Belongs to the pyruvate kinase family.</text>
</comment>
<sequence length="471" mass="50039">MKRNRRTKIVATIGPASGSPEQLNALFLSGVDVFRLNCSHGDHAVYREHHANIRALETRHGRPTTILLDLQGPKLRVGCFAGGKVQLNPGALFTLDRNEALGTAERVHLPHSEFFAGALKPGDDLLLDDGRLRLRVESADHDAITTRVVHGGALSDRKGVNVPTAILPLSAMTPKDHADLEFGLSLGVDWVALSFVQQSEDLTALRKLVGDHAWLMAKIEKPAALTDLVAIVQAADGVMVARGDLGVELPAEKVPAAQRKIVREARHQGKPVIVATQMLESMVQSPVPTRAEASDVATAVMEGADAVMLSAETATGAYPREAVTIMDRILQETEAEATVSDAVPMSTQKASGISDAICLALRQTSLALKIPCAVTYTSSGATTLRAARERLPSALLALTPNELTARRLGLAWGVHAVHASDVSSVEAMIDTAVQTSVREGLAKPDDTVSVVAGMPFGTPGTTNLLRLVKLT</sequence>
<dbReference type="EMBL" id="CAADII010000048">
    <property type="protein sequence ID" value="VFR55587.1"/>
    <property type="molecule type" value="Genomic_DNA"/>
</dbReference>